<feature type="transmembrane region" description="Helical" evidence="9">
    <location>
        <begin position="281"/>
        <end position="305"/>
    </location>
</feature>
<feature type="transmembrane region" description="Helical" evidence="9">
    <location>
        <begin position="539"/>
        <end position="558"/>
    </location>
</feature>
<dbReference type="Pfam" id="PF21088">
    <property type="entry name" value="MS_channel_1st"/>
    <property type="match status" value="1"/>
</dbReference>
<keyword evidence="4 9" id="KW-0812">Transmembrane</keyword>
<dbReference type="PANTHER" id="PTHR30460">
    <property type="entry name" value="MODERATE CONDUCTANCE MECHANOSENSITIVE CHANNEL YBIO"/>
    <property type="match status" value="1"/>
</dbReference>
<protein>
    <submittedName>
        <fullName evidence="13">Small-conductance mechanosensitive channel</fullName>
    </submittedName>
</protein>
<dbReference type="SUPFAM" id="SSF82861">
    <property type="entry name" value="Mechanosensitive channel protein MscS (YggB), transmembrane region"/>
    <property type="match status" value="1"/>
</dbReference>
<proteinExistence type="inferred from homology"/>
<dbReference type="InterPro" id="IPR045276">
    <property type="entry name" value="YbiO_bact"/>
</dbReference>
<feature type="compositionally biased region" description="Low complexity" evidence="8">
    <location>
        <begin position="736"/>
        <end position="752"/>
    </location>
</feature>
<evidence type="ECO:0000256" key="9">
    <source>
        <dbReference type="SAM" id="Phobius"/>
    </source>
</evidence>
<organism evidence="13 14">
    <name type="scientific">Thalassospira xiamenensis</name>
    <dbReference type="NCBI Taxonomy" id="220697"/>
    <lineage>
        <taxon>Bacteria</taxon>
        <taxon>Pseudomonadati</taxon>
        <taxon>Pseudomonadota</taxon>
        <taxon>Alphaproteobacteria</taxon>
        <taxon>Rhodospirillales</taxon>
        <taxon>Thalassospiraceae</taxon>
        <taxon>Thalassospira</taxon>
    </lineage>
</organism>
<keyword evidence="7" id="KW-0175">Coiled coil</keyword>
<dbReference type="InterPro" id="IPR049278">
    <property type="entry name" value="MS_channel_C"/>
</dbReference>
<feature type="transmembrane region" description="Helical" evidence="9">
    <location>
        <begin position="326"/>
        <end position="346"/>
    </location>
</feature>
<feature type="compositionally biased region" description="Basic and acidic residues" evidence="8">
    <location>
        <begin position="724"/>
        <end position="735"/>
    </location>
</feature>
<dbReference type="PANTHER" id="PTHR30460:SF0">
    <property type="entry name" value="MODERATE CONDUCTANCE MECHANOSENSITIVE CHANNEL YBIO"/>
    <property type="match status" value="1"/>
</dbReference>
<feature type="transmembrane region" description="Helical" evidence="9">
    <location>
        <begin position="248"/>
        <end position="269"/>
    </location>
</feature>
<dbReference type="AlphaFoldDB" id="A0A285RN31"/>
<comment type="similarity">
    <text evidence="2">Belongs to the MscS (TC 1.A.23) family.</text>
</comment>
<dbReference type="Proteomes" id="UP000219068">
    <property type="component" value="Unassembled WGS sequence"/>
</dbReference>
<dbReference type="InterPro" id="IPR011066">
    <property type="entry name" value="MscS_channel_C_sf"/>
</dbReference>
<dbReference type="GO" id="GO:0008381">
    <property type="term" value="F:mechanosensitive monoatomic ion channel activity"/>
    <property type="evidence" value="ECO:0007669"/>
    <property type="project" value="InterPro"/>
</dbReference>
<dbReference type="Pfam" id="PF21082">
    <property type="entry name" value="MS_channel_3rd"/>
    <property type="match status" value="1"/>
</dbReference>
<feature type="coiled-coil region" evidence="7">
    <location>
        <begin position="373"/>
        <end position="402"/>
    </location>
</feature>
<evidence type="ECO:0000256" key="3">
    <source>
        <dbReference type="ARBA" id="ARBA00022475"/>
    </source>
</evidence>
<evidence type="ECO:0000256" key="2">
    <source>
        <dbReference type="ARBA" id="ARBA00008017"/>
    </source>
</evidence>
<evidence type="ECO:0000259" key="10">
    <source>
        <dbReference type="Pfam" id="PF00924"/>
    </source>
</evidence>
<feature type="transmembrane region" description="Helical" evidence="9">
    <location>
        <begin position="21"/>
        <end position="39"/>
    </location>
</feature>
<evidence type="ECO:0000256" key="7">
    <source>
        <dbReference type="SAM" id="Coils"/>
    </source>
</evidence>
<keyword evidence="6 9" id="KW-0472">Membrane</keyword>
<comment type="subcellular location">
    <subcellularLocation>
        <location evidence="1">Cell membrane</location>
        <topology evidence="1">Multi-pass membrane protein</topology>
    </subcellularLocation>
</comment>
<feature type="transmembrane region" description="Helical" evidence="9">
    <location>
        <begin position="208"/>
        <end position="228"/>
    </location>
</feature>
<dbReference type="Gene3D" id="3.30.70.100">
    <property type="match status" value="1"/>
</dbReference>
<feature type="region of interest" description="Disordered" evidence="8">
    <location>
        <begin position="724"/>
        <end position="752"/>
    </location>
</feature>
<accession>A0A285RN31</accession>
<evidence type="ECO:0000256" key="5">
    <source>
        <dbReference type="ARBA" id="ARBA00022989"/>
    </source>
</evidence>
<dbReference type="Gene3D" id="2.30.30.60">
    <property type="match status" value="1"/>
</dbReference>
<dbReference type="EMBL" id="OBMM01000001">
    <property type="protein sequence ID" value="SOB95506.1"/>
    <property type="molecule type" value="Genomic_DNA"/>
</dbReference>
<evidence type="ECO:0000313" key="14">
    <source>
        <dbReference type="Proteomes" id="UP000219068"/>
    </source>
</evidence>
<evidence type="ECO:0000256" key="4">
    <source>
        <dbReference type="ARBA" id="ARBA00022692"/>
    </source>
</evidence>
<dbReference type="InterPro" id="IPR023408">
    <property type="entry name" value="MscS_beta-dom_sf"/>
</dbReference>
<feature type="transmembrane region" description="Helical" evidence="9">
    <location>
        <begin position="420"/>
        <end position="437"/>
    </location>
</feature>
<gene>
    <name evidence="13" type="ORF">SAMN05428964_1011620</name>
</gene>
<feature type="domain" description="Mechanosensitive ion channel MscS" evidence="10">
    <location>
        <begin position="557"/>
        <end position="621"/>
    </location>
</feature>
<feature type="domain" description="Mechanosensitive ion channel transmembrane helices 2/3" evidence="12">
    <location>
        <begin position="519"/>
        <end position="555"/>
    </location>
</feature>
<dbReference type="GO" id="GO:0005886">
    <property type="term" value="C:plasma membrane"/>
    <property type="evidence" value="ECO:0007669"/>
    <property type="project" value="UniProtKB-SubCell"/>
</dbReference>
<dbReference type="InterPro" id="IPR049142">
    <property type="entry name" value="MS_channel_1st"/>
</dbReference>
<dbReference type="SUPFAM" id="SSF50182">
    <property type="entry name" value="Sm-like ribonucleoproteins"/>
    <property type="match status" value="1"/>
</dbReference>
<evidence type="ECO:0000256" key="1">
    <source>
        <dbReference type="ARBA" id="ARBA00004651"/>
    </source>
</evidence>
<dbReference type="InterPro" id="IPR006685">
    <property type="entry name" value="MscS_channel_2nd"/>
</dbReference>
<evidence type="ECO:0000259" key="11">
    <source>
        <dbReference type="Pfam" id="PF21082"/>
    </source>
</evidence>
<evidence type="ECO:0000256" key="8">
    <source>
        <dbReference type="SAM" id="MobiDB-lite"/>
    </source>
</evidence>
<feature type="transmembrane region" description="Helical" evidence="9">
    <location>
        <begin position="352"/>
        <end position="370"/>
    </location>
</feature>
<feature type="transmembrane region" description="Helical" evidence="9">
    <location>
        <begin position="125"/>
        <end position="146"/>
    </location>
</feature>
<feature type="transmembrane region" description="Helical" evidence="9">
    <location>
        <begin position="173"/>
        <end position="196"/>
    </location>
</feature>
<evidence type="ECO:0000256" key="6">
    <source>
        <dbReference type="ARBA" id="ARBA00023136"/>
    </source>
</evidence>
<keyword evidence="5 9" id="KW-1133">Transmembrane helix</keyword>
<feature type="domain" description="Mechanosensitive ion channel MscS C-terminal" evidence="11">
    <location>
        <begin position="626"/>
        <end position="714"/>
    </location>
</feature>
<dbReference type="InterPro" id="IPR011014">
    <property type="entry name" value="MscS_channel_TM-2"/>
</dbReference>
<reference evidence="13 14" key="1">
    <citation type="submission" date="2017-08" db="EMBL/GenBank/DDBJ databases">
        <authorList>
            <person name="de Groot N.N."/>
        </authorList>
    </citation>
    <scope>NUCLEOTIDE SEQUENCE [LARGE SCALE GENOMIC DNA]</scope>
    <source>
        <strain evidence="13 14">USBA 78</strain>
    </source>
</reference>
<dbReference type="InterPro" id="IPR010920">
    <property type="entry name" value="LSM_dom_sf"/>
</dbReference>
<dbReference type="Pfam" id="PF00924">
    <property type="entry name" value="MS_channel_2nd"/>
    <property type="match status" value="1"/>
</dbReference>
<sequence length="752" mass="82158">MGIRFYEQDVGRDIMKITTKILMCLGLWLLVAGTVSAMADRAHAQAALATMAAQNEVQTTETTDPSDDALSETAETTFSYYDFLDAGVARTREQIADTFTGLETFPDEMARTGDFLASDIGRRGLMRLALFTVIFVGVGLIVEFLYRRAAAPLCSYLEAQHPTRFFDRLRQMALLSVLSLLSLTVFAIGSIGAFMIFDWPPLMKGALLSLLAAFFVLRLVMIVLQFLFAPQAEGLRMINVDPQTAATLTRTITIASGVSLSAFALAGFFRQSPAMVHGDIILFDIAVVISVLAFCLATVSLARYFATHQLTGAVEKIALPVSLARLWPVIVCAYLIALGATTILAADRFMKCLLAIGIACLFDAIFRNIIESQHRKKARLAEAEADAINARAEAAAVEAEEEFKPVQPDLPVFTPVLKRGVRLLAIVFVLASFWRIWGFDRLALAEDAGIIARALDASTEIIMILLIADLVWSLIKAFLDERMSQSGAGDGHGDGEGGGTGLSRIETLLPLLKNFALTVIVIMVVMVTLSALGVDIGPLIAGAGVVGLAIGFGSQALVRDVVAGVFFLLDDAFRLGEYIEVDNLRGRVENISIRSMQLRHHRGPLQTVPFGEIKSIVNHSRDWVIVKLEFRVPFETDVNKIKKLVKKLSAELLEDPLIGDSFIEPLKSQGVRRMEEFNMVIGLKYTSKPGEQFTIRKTVYQSVLAMFKENGIHMASRNVKVDVPDDATPEQKKEAIAAAAQQASEQIAPPKP</sequence>
<feature type="transmembrane region" description="Helical" evidence="9">
    <location>
        <begin position="457"/>
        <end position="475"/>
    </location>
</feature>
<dbReference type="Gene3D" id="1.10.287.1260">
    <property type="match status" value="1"/>
</dbReference>
<dbReference type="SUPFAM" id="SSF82689">
    <property type="entry name" value="Mechanosensitive channel protein MscS (YggB), C-terminal domain"/>
    <property type="match status" value="1"/>
</dbReference>
<evidence type="ECO:0000313" key="13">
    <source>
        <dbReference type="EMBL" id="SOB95506.1"/>
    </source>
</evidence>
<evidence type="ECO:0000259" key="12">
    <source>
        <dbReference type="Pfam" id="PF21088"/>
    </source>
</evidence>
<name>A0A285RN31_9PROT</name>
<feature type="transmembrane region" description="Helical" evidence="9">
    <location>
        <begin position="514"/>
        <end position="533"/>
    </location>
</feature>
<keyword evidence="3" id="KW-1003">Cell membrane</keyword>